<dbReference type="AlphaFoldDB" id="A0AB39VJH4"/>
<feature type="transmembrane region" description="Helical" evidence="3">
    <location>
        <begin position="25"/>
        <end position="50"/>
    </location>
</feature>
<name>A0AB39VJH4_9GAMM</name>
<evidence type="ECO:0000256" key="3">
    <source>
        <dbReference type="SAM" id="Phobius"/>
    </source>
</evidence>
<dbReference type="EMBL" id="CP165628">
    <property type="protein sequence ID" value="XDU70678.1"/>
    <property type="molecule type" value="Genomic_DNA"/>
</dbReference>
<comment type="subcellular location">
    <subcellularLocation>
        <location evidence="1">Membrane</location>
    </subcellularLocation>
</comment>
<evidence type="ECO:0000256" key="2">
    <source>
        <dbReference type="ARBA" id="ARBA00023136"/>
    </source>
</evidence>
<dbReference type="GO" id="GO:0016020">
    <property type="term" value="C:membrane"/>
    <property type="evidence" value="ECO:0007669"/>
    <property type="project" value="UniProtKB-SubCell"/>
</dbReference>
<gene>
    <name evidence="4" type="ORF">AB3G37_13905</name>
</gene>
<sequence>MENDDVVLLCDHEVFQGDKKNPALWALWFPLGILVAISRVFLLIIYTVLIQFCSVHTKKKTYRSLLRLLGIRITCNLDYDTVQKYTNGCIVAANHISVFDHFPALAMPLSTLMVHHVDSLAGKVMGFLLFKGSGSSYWEVNNLKQMMKQFRDWKKSPDGVALYVTPEATINNRRGLFRFRPDFVVRGRPVVPLAVSINLPFGLAPNPIDSSGVIKFLRLLSSPTIHFHLEYLDKLPAYVSESESGTAQHYADQIQQKIANNLAIPATQVTREDKHQYRAGRKK</sequence>
<evidence type="ECO:0000313" key="4">
    <source>
        <dbReference type="EMBL" id="XDU70678.1"/>
    </source>
</evidence>
<dbReference type="PANTHER" id="PTHR15486">
    <property type="entry name" value="ANCIENT UBIQUITOUS PROTEIN"/>
    <property type="match status" value="1"/>
</dbReference>
<keyword evidence="2 3" id="KW-0472">Membrane</keyword>
<reference evidence="4" key="1">
    <citation type="submission" date="2024-07" db="EMBL/GenBank/DDBJ databases">
        <authorList>
            <person name="Biller S.J."/>
        </authorList>
    </citation>
    <scope>NUCLEOTIDE SEQUENCE</scope>
    <source>
        <strain evidence="4">WC2420</strain>
    </source>
</reference>
<dbReference type="SUPFAM" id="SSF69593">
    <property type="entry name" value="Glycerol-3-phosphate (1)-acyltransferase"/>
    <property type="match status" value="1"/>
</dbReference>
<dbReference type="PANTHER" id="PTHR15486:SF96">
    <property type="entry name" value="LIPID DROPLET-REGULATING VLDL ASSEMBLY FACTOR AUP1"/>
    <property type="match status" value="1"/>
</dbReference>
<proteinExistence type="predicted"/>
<keyword evidence="3" id="KW-0812">Transmembrane</keyword>
<protein>
    <recommendedName>
        <fullName evidence="5">1-acyl-sn-glycerol-3-phosphate acyltransferase</fullName>
    </recommendedName>
</protein>
<evidence type="ECO:0000256" key="1">
    <source>
        <dbReference type="ARBA" id="ARBA00004370"/>
    </source>
</evidence>
<evidence type="ECO:0008006" key="5">
    <source>
        <dbReference type="Google" id="ProtNLM"/>
    </source>
</evidence>
<keyword evidence="3" id="KW-1133">Transmembrane helix</keyword>
<organism evidence="4">
    <name type="scientific">Rouxiella sp. WC2420</name>
    <dbReference type="NCBI Taxonomy" id="3234145"/>
    <lineage>
        <taxon>Bacteria</taxon>
        <taxon>Pseudomonadati</taxon>
        <taxon>Pseudomonadota</taxon>
        <taxon>Gammaproteobacteria</taxon>
        <taxon>Enterobacterales</taxon>
        <taxon>Yersiniaceae</taxon>
        <taxon>Rouxiella</taxon>
    </lineage>
</organism>
<accession>A0AB39VJH4</accession>
<dbReference type="RefSeq" id="WP_369788161.1">
    <property type="nucleotide sequence ID" value="NZ_CP165628.1"/>
</dbReference>
<dbReference type="GO" id="GO:0036503">
    <property type="term" value="P:ERAD pathway"/>
    <property type="evidence" value="ECO:0007669"/>
    <property type="project" value="TreeGrafter"/>
</dbReference>